<reference evidence="2 3" key="1">
    <citation type="submission" date="2023-07" db="EMBL/GenBank/DDBJ databases">
        <title>Sorghum-associated microbial communities from plants grown in Nebraska, USA.</title>
        <authorList>
            <person name="Schachtman D."/>
        </authorList>
    </citation>
    <scope>NUCLEOTIDE SEQUENCE [LARGE SCALE GENOMIC DNA]</scope>
    <source>
        <strain evidence="2 3">596</strain>
    </source>
</reference>
<feature type="transmembrane region" description="Helical" evidence="1">
    <location>
        <begin position="219"/>
        <end position="237"/>
    </location>
</feature>
<feature type="transmembrane region" description="Helical" evidence="1">
    <location>
        <begin position="784"/>
        <end position="804"/>
    </location>
</feature>
<feature type="transmembrane region" description="Helical" evidence="1">
    <location>
        <begin position="369"/>
        <end position="388"/>
    </location>
</feature>
<keyword evidence="1" id="KW-0472">Membrane</keyword>
<feature type="transmembrane region" description="Helical" evidence="1">
    <location>
        <begin position="313"/>
        <end position="331"/>
    </location>
</feature>
<feature type="transmembrane region" description="Helical" evidence="1">
    <location>
        <begin position="485"/>
        <end position="503"/>
    </location>
</feature>
<organism evidence="2 3">
    <name type="scientific">Herbaspirillum frisingense</name>
    <dbReference type="NCBI Taxonomy" id="92645"/>
    <lineage>
        <taxon>Bacteria</taxon>
        <taxon>Pseudomonadati</taxon>
        <taxon>Pseudomonadota</taxon>
        <taxon>Betaproteobacteria</taxon>
        <taxon>Burkholderiales</taxon>
        <taxon>Oxalobacteraceae</taxon>
        <taxon>Herbaspirillum</taxon>
    </lineage>
</organism>
<feature type="transmembrane region" description="Helical" evidence="1">
    <location>
        <begin position="510"/>
        <end position="531"/>
    </location>
</feature>
<gene>
    <name evidence="2" type="ORF">J2W50_002987</name>
</gene>
<accession>A0ABU1PH17</accession>
<feature type="transmembrane region" description="Helical" evidence="1">
    <location>
        <begin position="27"/>
        <end position="47"/>
    </location>
</feature>
<keyword evidence="1" id="KW-0812">Transmembrane</keyword>
<evidence type="ECO:0000256" key="1">
    <source>
        <dbReference type="SAM" id="Phobius"/>
    </source>
</evidence>
<sequence>MLINAHHHLIRIREALRRAGSGRTASVVLPWLLMLVILALQNGLYFWRHFSANGIFPNDFLLTYQAVPYYLVEVARVGKDTSWIPFQGMGYPTYMNLQSGFDYLPIRLLSWLGVAYSFEVAKLLQIAHVYLGAVGAAVCARTCGMKWWQAILAGVFYQGFGGFYSNAQHPDIIRSFAFLPWLCMPVFMNWRAMSRLNWIAIVLLPLWIFMQWTGAYPGATLAVFFVLGSVTLVRTLLEKEAGTVGLLIGSAMLVGTLLSGLTLLPAFLDAREIARSVEVGSMQYDYLVMSDMLSLIFPITNDRLLHHDQSMRSVFVGIPAITLFLLGLLRWRPMMKWPVVSMVLAILIASGLLHPLLARLIPPLGVSRFVMADYRGIIGLAIVLVACAALQDTRAQARRMLPLLPVALLLIGGTYFFDELAIADWTLWHMEYVVQAICAIAAISLLMLVRCIPSWPGQWMFVSGLVAVGALFLLALNYLFGVVLLSTRSLLLLVIVLLILAPLSARIRVFLPHLAGLGLLLLGARYVWYLYTVPAHGQLPVLVALSLPFGLAAVALWLLPGPGRWLLPVLMAAASVFNWSGVHWDQRYFLAHPNDGVPWVEAHAGKFSETRSQLMAALRSEQCRTARREVSHNEEVFPWNGYYTGQYFMRDYSGPLKLARHVAILKSDVSRNFAQKEWTMMALPGRPSSQAGTLDLSSAVRVDATCIKSGTSSEEFHFSLAEPALVVENEIFWDGWAATLQCIDCQSADKPIQLTALEVGGFRAWQLPAGNYRMEEQFTAPHLWPARIMTLIGVSLLLLLWAFLKRRMAASERLIHRAPD</sequence>
<comment type="caution">
    <text evidence="2">The sequence shown here is derived from an EMBL/GenBank/DDBJ whole genome shotgun (WGS) entry which is preliminary data.</text>
</comment>
<feature type="transmembrane region" description="Helical" evidence="1">
    <location>
        <begin position="244"/>
        <end position="268"/>
    </location>
</feature>
<feature type="transmembrane region" description="Helical" evidence="1">
    <location>
        <begin position="537"/>
        <end position="558"/>
    </location>
</feature>
<feature type="transmembrane region" description="Helical" evidence="1">
    <location>
        <begin position="400"/>
        <end position="417"/>
    </location>
</feature>
<dbReference type="EMBL" id="JAVDSJ010000003">
    <property type="protein sequence ID" value="MDR6584777.1"/>
    <property type="molecule type" value="Genomic_DNA"/>
</dbReference>
<feature type="transmembrane region" description="Helical" evidence="1">
    <location>
        <begin position="459"/>
        <end position="479"/>
    </location>
</feature>
<evidence type="ECO:0000313" key="2">
    <source>
        <dbReference type="EMBL" id="MDR6584777.1"/>
    </source>
</evidence>
<keyword evidence="3" id="KW-1185">Reference proteome</keyword>
<proteinExistence type="predicted"/>
<feature type="transmembrane region" description="Helical" evidence="1">
    <location>
        <begin position="120"/>
        <end position="140"/>
    </location>
</feature>
<evidence type="ECO:0000313" key="3">
    <source>
        <dbReference type="Proteomes" id="UP001260715"/>
    </source>
</evidence>
<feature type="transmembrane region" description="Helical" evidence="1">
    <location>
        <begin position="196"/>
        <end position="213"/>
    </location>
</feature>
<dbReference type="Proteomes" id="UP001260715">
    <property type="component" value="Unassembled WGS sequence"/>
</dbReference>
<feature type="transmembrane region" description="Helical" evidence="1">
    <location>
        <begin position="565"/>
        <end position="584"/>
    </location>
</feature>
<keyword evidence="1" id="KW-1133">Transmembrane helix</keyword>
<feature type="transmembrane region" description="Helical" evidence="1">
    <location>
        <begin position="338"/>
        <end position="357"/>
    </location>
</feature>
<evidence type="ECO:0008006" key="4">
    <source>
        <dbReference type="Google" id="ProtNLM"/>
    </source>
</evidence>
<dbReference type="RefSeq" id="WP_102663434.1">
    <property type="nucleotide sequence ID" value="NZ_JAVDSJ010000003.1"/>
</dbReference>
<feature type="transmembrane region" description="Helical" evidence="1">
    <location>
        <begin position="432"/>
        <end position="452"/>
    </location>
</feature>
<name>A0ABU1PH17_9BURK</name>
<protein>
    <recommendedName>
        <fullName evidence="4">YfhO family protein</fullName>
    </recommendedName>
</protein>